<name>U4LBL2_PYROM</name>
<gene>
    <name evidence="1" type="ORF">PCON_11144</name>
</gene>
<dbReference type="AlphaFoldDB" id="U4LBL2"/>
<organism evidence="1 2">
    <name type="scientific">Pyronema omphalodes (strain CBS 100304)</name>
    <name type="common">Pyronema confluens</name>
    <dbReference type="NCBI Taxonomy" id="1076935"/>
    <lineage>
        <taxon>Eukaryota</taxon>
        <taxon>Fungi</taxon>
        <taxon>Dikarya</taxon>
        <taxon>Ascomycota</taxon>
        <taxon>Pezizomycotina</taxon>
        <taxon>Pezizomycetes</taxon>
        <taxon>Pezizales</taxon>
        <taxon>Pyronemataceae</taxon>
        <taxon>Pyronema</taxon>
    </lineage>
</organism>
<dbReference type="EMBL" id="HF935626">
    <property type="protein sequence ID" value="CCX11550.1"/>
    <property type="molecule type" value="Genomic_DNA"/>
</dbReference>
<dbReference type="Proteomes" id="UP000018144">
    <property type="component" value="Unassembled WGS sequence"/>
</dbReference>
<keyword evidence="2" id="KW-1185">Reference proteome</keyword>
<reference evidence="1 2" key="1">
    <citation type="journal article" date="2013" name="PLoS Genet.">
        <title>The genome and development-dependent transcriptomes of Pyronema confluens: a window into fungal evolution.</title>
        <authorList>
            <person name="Traeger S."/>
            <person name="Altegoer F."/>
            <person name="Freitag M."/>
            <person name="Gabaldon T."/>
            <person name="Kempken F."/>
            <person name="Kumar A."/>
            <person name="Marcet-Houben M."/>
            <person name="Poggeler S."/>
            <person name="Stajich J.E."/>
            <person name="Nowrousian M."/>
        </authorList>
    </citation>
    <scope>NUCLEOTIDE SEQUENCE [LARGE SCALE GENOMIC DNA]</scope>
    <source>
        <strain evidence="2">CBS 100304</strain>
        <tissue evidence="1">Vegetative mycelium</tissue>
    </source>
</reference>
<accession>U4LBL2</accession>
<evidence type="ECO:0000313" key="1">
    <source>
        <dbReference type="EMBL" id="CCX11550.1"/>
    </source>
</evidence>
<evidence type="ECO:0000313" key="2">
    <source>
        <dbReference type="Proteomes" id="UP000018144"/>
    </source>
</evidence>
<proteinExistence type="predicted"/>
<protein>
    <submittedName>
        <fullName evidence="1">Uncharacterized protein</fullName>
    </submittedName>
</protein>
<sequence>MRSVIRCKELPTWTGKAIVWGVHKSSADKR</sequence>